<protein>
    <submittedName>
        <fullName evidence="1">Uncharacterized protein</fullName>
    </submittedName>
</protein>
<dbReference type="EMBL" id="JAEFBZ010000007">
    <property type="protein sequence ID" value="MBK1611690.1"/>
    <property type="molecule type" value="Genomic_DNA"/>
</dbReference>
<evidence type="ECO:0000313" key="1">
    <source>
        <dbReference type="EMBL" id="MBK1611690.1"/>
    </source>
</evidence>
<sequence>MWGFEQVDGWHFSQKWNYYQRTQGRAVAYIQRYIGFYCLQVYERGFLGICDIEYHTEDFQEAVDKALEFLDKYKDKDSNVMAKDYWSPHNTEGYWQTKYKGDRE</sequence>
<accession>A0ABD4LLS5</accession>
<reference evidence="1 2" key="1">
    <citation type="submission" date="2020-12" db="EMBL/GenBank/DDBJ databases">
        <title>Genome assembly for a thermostable protease producing Bacillus cereus MAKP1 strain isolated from chicken gut.</title>
        <authorList>
            <person name="Malaviya A."/>
        </authorList>
    </citation>
    <scope>NUCLEOTIDE SEQUENCE [LARGE SCALE GENOMIC DNA]</scope>
    <source>
        <strain evidence="1 2">MAKP1</strain>
    </source>
</reference>
<gene>
    <name evidence="1" type="ORF">JCR31_28010</name>
</gene>
<name>A0ABD4LLS5_BACCE</name>
<evidence type="ECO:0000313" key="2">
    <source>
        <dbReference type="Proteomes" id="UP000613452"/>
    </source>
</evidence>
<dbReference type="Proteomes" id="UP000613452">
    <property type="component" value="Unassembled WGS sequence"/>
</dbReference>
<dbReference type="AlphaFoldDB" id="A0ABD4LLS5"/>
<comment type="caution">
    <text evidence="1">The sequence shown here is derived from an EMBL/GenBank/DDBJ whole genome shotgun (WGS) entry which is preliminary data.</text>
</comment>
<proteinExistence type="predicted"/>
<organism evidence="1 2">
    <name type="scientific">Bacillus cereus</name>
    <dbReference type="NCBI Taxonomy" id="1396"/>
    <lineage>
        <taxon>Bacteria</taxon>
        <taxon>Bacillati</taxon>
        <taxon>Bacillota</taxon>
        <taxon>Bacilli</taxon>
        <taxon>Bacillales</taxon>
        <taxon>Bacillaceae</taxon>
        <taxon>Bacillus</taxon>
        <taxon>Bacillus cereus group</taxon>
    </lineage>
</organism>